<proteinExistence type="predicted"/>
<keyword evidence="2" id="KW-1185">Reference proteome</keyword>
<comment type="caution">
    <text evidence="1">The sequence shown here is derived from an EMBL/GenBank/DDBJ whole genome shotgun (WGS) entry which is preliminary data.</text>
</comment>
<protein>
    <recommendedName>
        <fullName evidence="3">MULE transposase domain-containing protein</fullName>
    </recommendedName>
</protein>
<evidence type="ECO:0000313" key="2">
    <source>
        <dbReference type="Proteomes" id="UP001175271"/>
    </source>
</evidence>
<dbReference type="EMBL" id="JAUCMV010000004">
    <property type="protein sequence ID" value="KAK0407397.1"/>
    <property type="molecule type" value="Genomic_DNA"/>
</dbReference>
<evidence type="ECO:0000313" key="1">
    <source>
        <dbReference type="EMBL" id="KAK0407397.1"/>
    </source>
</evidence>
<gene>
    <name evidence="1" type="ORF">QR680_019175</name>
</gene>
<dbReference type="Proteomes" id="UP001175271">
    <property type="component" value="Unassembled WGS sequence"/>
</dbReference>
<dbReference type="AlphaFoldDB" id="A0AA39HMI2"/>
<organism evidence="1 2">
    <name type="scientific">Steinernema hermaphroditum</name>
    <dbReference type="NCBI Taxonomy" id="289476"/>
    <lineage>
        <taxon>Eukaryota</taxon>
        <taxon>Metazoa</taxon>
        <taxon>Ecdysozoa</taxon>
        <taxon>Nematoda</taxon>
        <taxon>Chromadorea</taxon>
        <taxon>Rhabditida</taxon>
        <taxon>Tylenchina</taxon>
        <taxon>Panagrolaimomorpha</taxon>
        <taxon>Strongyloidoidea</taxon>
        <taxon>Steinernematidae</taxon>
        <taxon>Steinernema</taxon>
    </lineage>
</organism>
<sequence length="106" mass="11884">MKVSSVPLVYCVTNKKTKRLYKRLFEEVNAKLREAPKSCMSDFELAAFDAAREVWPNITASFNSLLNQVNYGYTDALGGFPRYAVPAAHKYHCPARTPSTAMPFSS</sequence>
<accession>A0AA39HMI2</accession>
<evidence type="ECO:0008006" key="3">
    <source>
        <dbReference type="Google" id="ProtNLM"/>
    </source>
</evidence>
<reference evidence="1" key="1">
    <citation type="submission" date="2023-06" db="EMBL/GenBank/DDBJ databases">
        <title>Genomic analysis of the entomopathogenic nematode Steinernema hermaphroditum.</title>
        <authorList>
            <person name="Schwarz E.M."/>
            <person name="Heppert J.K."/>
            <person name="Baniya A."/>
            <person name="Schwartz H.T."/>
            <person name="Tan C.-H."/>
            <person name="Antoshechkin I."/>
            <person name="Sternberg P.W."/>
            <person name="Goodrich-Blair H."/>
            <person name="Dillman A.R."/>
        </authorList>
    </citation>
    <scope>NUCLEOTIDE SEQUENCE</scope>
    <source>
        <strain evidence="1">PS9179</strain>
        <tissue evidence="1">Whole animal</tissue>
    </source>
</reference>
<name>A0AA39HMI2_9BILA</name>